<sequence length="165" mass="19033">MYLANKYELKDKKQILRWVNIYKEFGKEGLFRKRQNQKYSVQFKLDAIELYQTSEISYRDVANAIGINNAPLIASWMRKFREDGVDGFSKTKGRPSNKSKKKKAVKKVVSHEAAGESDRIKDLEKQVRSLKIEKAAKTESPTMTQESVARIIDSLRGSFKLVELL</sequence>
<feature type="compositionally biased region" description="Basic residues" evidence="2">
    <location>
        <begin position="91"/>
        <end position="108"/>
    </location>
</feature>
<feature type="domain" description="Insertion element IS150 protein InsJ-like helix-turn-helix" evidence="3">
    <location>
        <begin position="43"/>
        <end position="95"/>
    </location>
</feature>
<dbReference type="SUPFAM" id="SSF48295">
    <property type="entry name" value="TrpR-like"/>
    <property type="match status" value="1"/>
</dbReference>
<name>A0A2X0QHQ9_BROTH</name>
<dbReference type="PANTHER" id="PTHR33795">
    <property type="entry name" value="INSERTION ELEMENT IS150 PROTEIN INSJ"/>
    <property type="match status" value="1"/>
</dbReference>
<accession>A0A2X0QHQ9</accession>
<evidence type="ECO:0000313" key="5">
    <source>
        <dbReference type="Proteomes" id="UP000270190"/>
    </source>
</evidence>
<protein>
    <submittedName>
        <fullName evidence="4">Transposase</fullName>
    </submittedName>
</protein>
<dbReference type="InterPro" id="IPR052057">
    <property type="entry name" value="IS150/IS1296_orfA-like"/>
</dbReference>
<dbReference type="Gene3D" id="1.10.10.60">
    <property type="entry name" value="Homeodomain-like"/>
    <property type="match status" value="1"/>
</dbReference>
<dbReference type="Proteomes" id="UP000270190">
    <property type="component" value="Unassembled WGS sequence"/>
</dbReference>
<comment type="similarity">
    <text evidence="1">Belongs to the IS150/IS1296 orfA family.</text>
</comment>
<dbReference type="GO" id="GO:0043565">
    <property type="term" value="F:sequence-specific DNA binding"/>
    <property type="evidence" value="ECO:0007669"/>
    <property type="project" value="InterPro"/>
</dbReference>
<dbReference type="EMBL" id="OUNC01000012">
    <property type="protein sequence ID" value="SPP28134.1"/>
    <property type="molecule type" value="Genomic_DNA"/>
</dbReference>
<evidence type="ECO:0000313" key="4">
    <source>
        <dbReference type="EMBL" id="SPP28134.1"/>
    </source>
</evidence>
<evidence type="ECO:0000256" key="2">
    <source>
        <dbReference type="SAM" id="MobiDB-lite"/>
    </source>
</evidence>
<evidence type="ECO:0000256" key="1">
    <source>
        <dbReference type="ARBA" id="ARBA00038232"/>
    </source>
</evidence>
<dbReference type="PANTHER" id="PTHR33795:SF1">
    <property type="entry name" value="INSERTION ELEMENT IS150 PROTEIN INSJ"/>
    <property type="match status" value="1"/>
</dbReference>
<evidence type="ECO:0000259" key="3">
    <source>
        <dbReference type="Pfam" id="PF13518"/>
    </source>
</evidence>
<dbReference type="AlphaFoldDB" id="A0A2X0QHQ9"/>
<dbReference type="InterPro" id="IPR055247">
    <property type="entry name" value="InsJ-like_HTH"/>
</dbReference>
<dbReference type="Pfam" id="PF13518">
    <property type="entry name" value="HTH_28"/>
    <property type="match status" value="1"/>
</dbReference>
<dbReference type="InterPro" id="IPR010921">
    <property type="entry name" value="Trp_repressor/repl_initiator"/>
</dbReference>
<feature type="region of interest" description="Disordered" evidence="2">
    <location>
        <begin position="87"/>
        <end position="117"/>
    </location>
</feature>
<gene>
    <name evidence="4" type="ORF">BTBSAS_20004</name>
</gene>
<reference evidence="5" key="1">
    <citation type="submission" date="2018-04" db="EMBL/GenBank/DDBJ databases">
        <authorList>
            <person name="Illikoud N."/>
        </authorList>
    </citation>
    <scope>NUCLEOTIDE SEQUENCE [LARGE SCALE GENOMIC DNA]</scope>
</reference>
<proteinExistence type="inferred from homology"/>
<organism evidence="4 5">
    <name type="scientific">Brochothrix thermosphacta</name>
    <name type="common">Microbacterium thermosphactum</name>
    <dbReference type="NCBI Taxonomy" id="2756"/>
    <lineage>
        <taxon>Bacteria</taxon>
        <taxon>Bacillati</taxon>
        <taxon>Bacillota</taxon>
        <taxon>Bacilli</taxon>
        <taxon>Bacillales</taxon>
        <taxon>Listeriaceae</taxon>
        <taxon>Brochothrix</taxon>
    </lineage>
</organism>